<proteinExistence type="predicted"/>
<evidence type="ECO:0000313" key="2">
    <source>
        <dbReference type="EMBL" id="ONK27670.1"/>
    </source>
</evidence>
<evidence type="ECO:0000256" key="1">
    <source>
        <dbReference type="SAM" id="Phobius"/>
    </source>
</evidence>
<comment type="caution">
    <text evidence="2">The sequence shown here is derived from an EMBL/GenBank/DDBJ whole genome shotgun (WGS) entry which is preliminary data.</text>
</comment>
<keyword evidence="1" id="KW-0812">Transmembrane</keyword>
<organism evidence="2 3">
    <name type="scientific">Streptococcus azizii</name>
    <dbReference type="NCBI Taxonomy" id="1579424"/>
    <lineage>
        <taxon>Bacteria</taxon>
        <taxon>Bacillati</taxon>
        <taxon>Bacillota</taxon>
        <taxon>Bacilli</taxon>
        <taxon>Lactobacillales</taxon>
        <taxon>Streptococcaceae</taxon>
        <taxon>Streptococcus</taxon>
    </lineage>
</organism>
<accession>A0AB36JSG3</accession>
<evidence type="ECO:0000313" key="3">
    <source>
        <dbReference type="Proteomes" id="UP000188600"/>
    </source>
</evidence>
<feature type="transmembrane region" description="Helical" evidence="1">
    <location>
        <begin position="332"/>
        <end position="351"/>
    </location>
</feature>
<feature type="transmembrane region" description="Helical" evidence="1">
    <location>
        <begin position="257"/>
        <end position="282"/>
    </location>
</feature>
<feature type="transmembrane region" description="Helical" evidence="1">
    <location>
        <begin position="303"/>
        <end position="326"/>
    </location>
</feature>
<keyword evidence="1" id="KW-0472">Membrane</keyword>
<gene>
    <name evidence="2" type="ORF">BVE86_04685</name>
</gene>
<reference evidence="2 3" key="1">
    <citation type="submission" date="2016-12" db="EMBL/GenBank/DDBJ databases">
        <authorList>
            <person name="Gulvik C.A."/>
        </authorList>
    </citation>
    <scope>NUCLEOTIDE SEQUENCE [LARGE SCALE GENOMIC DNA]</scope>
    <source>
        <strain evidence="2 3">12-5291</strain>
    </source>
</reference>
<name>A0AB36JSG3_9STRE</name>
<dbReference type="Proteomes" id="UP000188600">
    <property type="component" value="Unassembled WGS sequence"/>
</dbReference>
<sequence length="358" mass="41911">MSHGYSRYTLIDTLLEDADFYQFRTDREKLNTLVNFYNSLYQSQGFEFLPTFNQPLFIQSFDKGENFLYSREIDNFNQSTPQPMAVKSFQISQKAFNFYQLTVEEGEEFDWKNMTLSNLENYPIILGHHYRGHYQVGDKLVAGFYTKDVTFEVKGFLPPNSYVYYKGNPEFYLDDYLVVPYPPILAAVGADDFSFEGILYFAMLNSQFVTRLSEGEMLRVIQRYSHQSGFVDYSIIEVDDFFIKYEQLLSAVTYSRMLLIILLVVLSSLFCYLIISLSILILRYYRDSIRVSWLMGNDLKARILFRICSLYYMVSILTCLLIEIILFKDFLILPFGLLGNLLLYLGIYSILCKKTGYS</sequence>
<dbReference type="AlphaFoldDB" id="A0AB36JSG3"/>
<evidence type="ECO:0008006" key="4">
    <source>
        <dbReference type="Google" id="ProtNLM"/>
    </source>
</evidence>
<keyword evidence="1" id="KW-1133">Transmembrane helix</keyword>
<dbReference type="EMBL" id="MSPT01000008">
    <property type="protein sequence ID" value="ONK27670.1"/>
    <property type="molecule type" value="Genomic_DNA"/>
</dbReference>
<protein>
    <recommendedName>
        <fullName evidence="4">MacB-like periplasmic core domain-containing protein</fullName>
    </recommendedName>
</protein>